<evidence type="ECO:0000313" key="2">
    <source>
        <dbReference type="EMBL" id="ALI59671.1"/>
    </source>
</evidence>
<reference evidence="2" key="1">
    <citation type="journal article" date="2015" name="PLoS ONE">
        <title>What's in the Gift? Towards a Molecular Dissection of Nuptial Feeding in a Cricket.</title>
        <authorList>
            <person name="Pauchet Y."/>
            <person name="Wielsch N."/>
            <person name="Wilkinson P.A."/>
            <person name="Sakaluk S.K."/>
            <person name="Svatos A."/>
            <person name="Ffrench-Constant R.H."/>
            <person name="Hunt J."/>
            <person name="Heckel D.G."/>
        </authorList>
    </citation>
    <scope>NUCLEOTIDE SEQUENCE</scope>
    <source>
        <tissue evidence="2">Accessory gland</tissue>
    </source>
</reference>
<keyword evidence="1" id="KW-0732">Signal</keyword>
<dbReference type="AlphaFoldDB" id="A0A0N9ZUS8"/>
<name>A0A0N9ZUS8_9ORTH</name>
<organism evidence="2">
    <name type="scientific">Gryllodes sigillatus</name>
    <dbReference type="NCBI Taxonomy" id="13551"/>
    <lineage>
        <taxon>Eukaryota</taxon>
        <taxon>Metazoa</taxon>
        <taxon>Ecdysozoa</taxon>
        <taxon>Arthropoda</taxon>
        <taxon>Hexapoda</taxon>
        <taxon>Insecta</taxon>
        <taxon>Pterygota</taxon>
        <taxon>Neoptera</taxon>
        <taxon>Polyneoptera</taxon>
        <taxon>Orthoptera</taxon>
        <taxon>Ensifera</taxon>
        <taxon>Gryllidea</taxon>
        <taxon>Grylloidea</taxon>
        <taxon>Gryllidae</taxon>
        <taxon>Gryllinae</taxon>
        <taxon>Gryllodes</taxon>
    </lineage>
</organism>
<protein>
    <submittedName>
        <fullName evidence="2">Spermatophylax protein 8</fullName>
    </submittedName>
</protein>
<sequence length="241" mass="27487">MMWFWNIMFCAVGLLIGFNTTAGVDEDQSDVTCNAGNPDEKYEINFENSDKKQKGSAMNSGLYMYFMYVYAPESERLRVTLKHNGELKKYFVYGAKFRRPALNEIPFRWASMELDVVAQNEFGDTVTFSYLFSSNRTSDCDSGPCPSSCSEDDAITLKRETTAALEISYVGRQVSFEDDLEHLLPTNPECGYFFHNVPYKVASDDKDVLWLVYKRILCAEEETIQALMSPLINSGFHESDQ</sequence>
<accession>A0A0N9ZUS8</accession>
<feature type="signal peptide" evidence="1">
    <location>
        <begin position="1"/>
        <end position="23"/>
    </location>
</feature>
<feature type="chain" id="PRO_5006042126" evidence="1">
    <location>
        <begin position="24"/>
        <end position="241"/>
    </location>
</feature>
<evidence type="ECO:0000256" key="1">
    <source>
        <dbReference type="SAM" id="SignalP"/>
    </source>
</evidence>
<proteinExistence type="evidence at transcript level"/>
<dbReference type="EMBL" id="KT355868">
    <property type="protein sequence ID" value="ALI59671.1"/>
    <property type="molecule type" value="mRNA"/>
</dbReference>